<evidence type="ECO:0000313" key="16">
    <source>
        <dbReference type="Proteomes" id="UP000234335"/>
    </source>
</evidence>
<dbReference type="SMART" id="SM00491">
    <property type="entry name" value="HELICc2"/>
    <property type="match status" value="1"/>
</dbReference>
<evidence type="ECO:0000256" key="1">
    <source>
        <dbReference type="ARBA" id="ARBA00022485"/>
    </source>
</evidence>
<dbReference type="InterPro" id="IPR014013">
    <property type="entry name" value="Helic_SF1/SF2_ATP-bd_DinG/Rad3"/>
</dbReference>
<dbReference type="InterPro" id="IPR042493">
    <property type="entry name" value="XPD_DNA_FeS"/>
</dbReference>
<dbReference type="InterPro" id="IPR010614">
    <property type="entry name" value="RAD3-like_helicase_DEAD"/>
</dbReference>
<evidence type="ECO:0000313" key="15">
    <source>
        <dbReference type="EMBL" id="PKZ17067.1"/>
    </source>
</evidence>
<keyword evidence="5" id="KW-0378">Hydrolase</keyword>
<keyword evidence="4" id="KW-0227">DNA damage</keyword>
<dbReference type="GO" id="GO:0005524">
    <property type="term" value="F:ATP binding"/>
    <property type="evidence" value="ECO:0007669"/>
    <property type="project" value="UniProtKB-KW"/>
</dbReference>
<keyword evidence="8" id="KW-0408">Iron</keyword>
<dbReference type="PANTHER" id="PTHR11472">
    <property type="entry name" value="DNA REPAIR DEAD HELICASE RAD3/XP-D SUBFAMILY MEMBER"/>
    <property type="match status" value="1"/>
</dbReference>
<dbReference type="InterPro" id="IPR045028">
    <property type="entry name" value="DinG/Rad3-like"/>
</dbReference>
<evidence type="ECO:0000256" key="6">
    <source>
        <dbReference type="ARBA" id="ARBA00022806"/>
    </source>
</evidence>
<accession>A0A2I1MAE1</accession>
<dbReference type="PANTHER" id="PTHR11472:SF34">
    <property type="entry name" value="REGULATOR OF TELOMERE ELONGATION HELICASE 1"/>
    <property type="match status" value="1"/>
</dbReference>
<dbReference type="GO" id="GO:0003677">
    <property type="term" value="F:DNA binding"/>
    <property type="evidence" value="ECO:0007669"/>
    <property type="project" value="UniProtKB-KW"/>
</dbReference>
<keyword evidence="7" id="KW-0067">ATP-binding</keyword>
<evidence type="ECO:0000256" key="13">
    <source>
        <dbReference type="ARBA" id="ARBA00038058"/>
    </source>
</evidence>
<evidence type="ECO:0000256" key="5">
    <source>
        <dbReference type="ARBA" id="ARBA00022801"/>
    </source>
</evidence>
<proteinExistence type="inferred from homology"/>
<comment type="similarity">
    <text evidence="13">Belongs to the helicase family. DinG subfamily.</text>
</comment>
<dbReference type="Gene3D" id="3.90.320.10">
    <property type="match status" value="1"/>
</dbReference>
<dbReference type="EMBL" id="PKGS01000002">
    <property type="protein sequence ID" value="PKZ17067.1"/>
    <property type="molecule type" value="Genomic_DNA"/>
</dbReference>
<dbReference type="PROSITE" id="PS51193">
    <property type="entry name" value="HELICASE_ATP_BIND_2"/>
    <property type="match status" value="1"/>
</dbReference>
<evidence type="ECO:0000256" key="9">
    <source>
        <dbReference type="ARBA" id="ARBA00023014"/>
    </source>
</evidence>
<keyword evidence="3" id="KW-0547">Nucleotide-binding</keyword>
<evidence type="ECO:0000256" key="10">
    <source>
        <dbReference type="ARBA" id="ARBA00023125"/>
    </source>
</evidence>
<evidence type="ECO:0000256" key="8">
    <source>
        <dbReference type="ARBA" id="ARBA00023004"/>
    </source>
</evidence>
<dbReference type="GO" id="GO:0046872">
    <property type="term" value="F:metal ion binding"/>
    <property type="evidence" value="ECO:0007669"/>
    <property type="project" value="UniProtKB-KW"/>
</dbReference>
<dbReference type="RefSeq" id="WP_101540138.1">
    <property type="nucleotide sequence ID" value="NZ_PKGS01000002.1"/>
</dbReference>
<dbReference type="Gene3D" id="1.10.275.40">
    <property type="match status" value="1"/>
</dbReference>
<dbReference type="Gene3D" id="3.40.50.300">
    <property type="entry name" value="P-loop containing nucleotide triphosphate hydrolases"/>
    <property type="match status" value="2"/>
</dbReference>
<dbReference type="SMART" id="SM00488">
    <property type="entry name" value="DEXDc2"/>
    <property type="match status" value="1"/>
</dbReference>
<keyword evidence="9" id="KW-0411">Iron-sulfur</keyword>
<keyword evidence="2" id="KW-0479">Metal-binding</keyword>
<keyword evidence="11" id="KW-0234">DNA repair</keyword>
<dbReference type="Proteomes" id="UP000234335">
    <property type="component" value="Unassembled WGS sequence"/>
</dbReference>
<gene>
    <name evidence="15" type="ORF">CYJ34_04605</name>
</gene>
<evidence type="ECO:0000256" key="2">
    <source>
        <dbReference type="ARBA" id="ARBA00022723"/>
    </source>
</evidence>
<dbReference type="SUPFAM" id="SSF52540">
    <property type="entry name" value="P-loop containing nucleoside triphosphate hydrolases"/>
    <property type="match status" value="1"/>
</dbReference>
<keyword evidence="12" id="KW-0413">Isomerase</keyword>
<dbReference type="GO" id="GO:0051539">
    <property type="term" value="F:4 iron, 4 sulfur cluster binding"/>
    <property type="evidence" value="ECO:0007669"/>
    <property type="project" value="UniProtKB-KW"/>
</dbReference>
<evidence type="ECO:0000256" key="7">
    <source>
        <dbReference type="ARBA" id="ARBA00022840"/>
    </source>
</evidence>
<dbReference type="Pfam" id="PF13307">
    <property type="entry name" value="Helicase_C_2"/>
    <property type="match status" value="1"/>
</dbReference>
<sequence>MLVRISVRNLIEFVMRSGDIDNRFRDNARMIEGIRAHQAIHKKYGDNYKSEYSLKNTTVIEDVEFKVEGRADGLLKEKDGCVIDEIKSTTRLLTEIDGSNKLHWAQAMCYAYFYAIDNNLDTMGISLTYVSIEDYSTKIFKEYFSFEQLEKFYYDLLNEYLNFSKILAKNKVKRDNSIKKLDFPYKEYRKGQRRLAVAVYTAILDSKKLFVDAPTGIGKTISTVFPSIKSIGEDLSDKIFYLTSKNTQSKEALKSINILESQGLFIKSLSITSKEKICLNDEVKCNPVDCPFARGHFDRVNDCLKDIIDNETVMDFNTITSYAEKHRVCPFELELDISSYADFIICDYNYVFNPNTYLKRFFDEVIDRYVFLIDESHNLVERARDMYSFSFTDRRFSELASKLNKKKYKKIIKYLEQIADTFEIIYNKYGKKLYYYQENHIEEFDNKFIKLLKPLQKYLVEEREDENYDDLLNLYFDINKFLKIQEFYNKGFYSIISYDEDMDEKIFEIKCIDPSLVLADTYKNARSVVFFSATLSPMIYFTKILGAEDSLKLRLDMPFNENNFALFNREISTRYKDRNNNIVYISETINNFINSKKGNYFIFFPSYSYLEDIYGYYKSRFDDEIIIQDRFMNEKETNKFLKKFNKDSAKTAFVVLGGIFSEGIDLLGDRLIGAMIISVGMPGVSNERNLIKSHFDKKGLNGFDYAYTYPGLNKVYQAAGRVIRSNNDKGIIYLVDDRFNQYKYKNLYPKHRKNKGLKIVNEKEEFDIQAEGFWEDVIEKKEK</sequence>
<evidence type="ECO:0000256" key="4">
    <source>
        <dbReference type="ARBA" id="ARBA00022763"/>
    </source>
</evidence>
<keyword evidence="6 15" id="KW-0347">Helicase</keyword>
<dbReference type="Pfam" id="PF06733">
    <property type="entry name" value="DEAD_2"/>
    <property type="match status" value="1"/>
</dbReference>
<dbReference type="GO" id="GO:0006281">
    <property type="term" value="P:DNA repair"/>
    <property type="evidence" value="ECO:0007669"/>
    <property type="project" value="UniProtKB-KW"/>
</dbReference>
<keyword evidence="1" id="KW-0004">4Fe-4S</keyword>
<evidence type="ECO:0000256" key="11">
    <source>
        <dbReference type="ARBA" id="ARBA00023204"/>
    </source>
</evidence>
<feature type="domain" description="Helicase ATP-binding" evidence="14">
    <location>
        <begin position="178"/>
        <end position="440"/>
    </location>
</feature>
<keyword evidence="10" id="KW-0238">DNA-binding</keyword>
<evidence type="ECO:0000256" key="12">
    <source>
        <dbReference type="ARBA" id="ARBA00023235"/>
    </source>
</evidence>
<dbReference type="InterPro" id="IPR027417">
    <property type="entry name" value="P-loop_NTPase"/>
</dbReference>
<organism evidence="15 16">
    <name type="scientific">Anaerococcus octavius</name>
    <dbReference type="NCBI Taxonomy" id="54007"/>
    <lineage>
        <taxon>Bacteria</taxon>
        <taxon>Bacillati</taxon>
        <taxon>Bacillota</taxon>
        <taxon>Tissierellia</taxon>
        <taxon>Tissierellales</taxon>
        <taxon>Peptoniphilaceae</taxon>
        <taxon>Anaerococcus</taxon>
    </lineage>
</organism>
<dbReference type="GO" id="GO:0016818">
    <property type="term" value="F:hydrolase activity, acting on acid anhydrides, in phosphorus-containing anhydrides"/>
    <property type="evidence" value="ECO:0007669"/>
    <property type="project" value="InterPro"/>
</dbReference>
<dbReference type="InterPro" id="IPR006554">
    <property type="entry name" value="Helicase-like_DEXD_c2"/>
</dbReference>
<reference evidence="15 16" key="1">
    <citation type="submission" date="2017-12" db="EMBL/GenBank/DDBJ databases">
        <title>Phylogenetic diversity of female urinary microbiome.</title>
        <authorList>
            <person name="Thomas-White K."/>
            <person name="Wolfe A.J."/>
        </authorList>
    </citation>
    <scope>NUCLEOTIDE SEQUENCE [LARGE SCALE GENOMIC DNA]</scope>
    <source>
        <strain evidence="15 16">UMB0119</strain>
    </source>
</reference>
<dbReference type="GO" id="GO:0043139">
    <property type="term" value="F:5'-3' DNA helicase activity"/>
    <property type="evidence" value="ECO:0007669"/>
    <property type="project" value="UniProtKB-EC"/>
</dbReference>
<dbReference type="AlphaFoldDB" id="A0A2I1MAE1"/>
<dbReference type="InterPro" id="IPR011604">
    <property type="entry name" value="PDDEXK-like_dom_sf"/>
</dbReference>
<dbReference type="Gene3D" id="1.10.30.20">
    <property type="entry name" value="Bacterial XPD DNA helicase, FeS cluster domain"/>
    <property type="match status" value="1"/>
</dbReference>
<dbReference type="InterPro" id="IPR006555">
    <property type="entry name" value="ATP-dep_Helicase_C"/>
</dbReference>
<keyword evidence="16" id="KW-1185">Reference proteome</keyword>
<name>A0A2I1MAE1_9FIRM</name>
<evidence type="ECO:0000256" key="3">
    <source>
        <dbReference type="ARBA" id="ARBA00022741"/>
    </source>
</evidence>
<evidence type="ECO:0000259" key="14">
    <source>
        <dbReference type="PROSITE" id="PS51193"/>
    </source>
</evidence>
<comment type="caution">
    <text evidence="15">The sequence shown here is derived from an EMBL/GenBank/DDBJ whole genome shotgun (WGS) entry which is preliminary data.</text>
</comment>
<protein>
    <submittedName>
        <fullName evidence="15">ATP-dependent DNA helicase</fullName>
    </submittedName>
</protein>